<protein>
    <submittedName>
        <fullName evidence="3">Capsule biosynthesis protein</fullName>
    </submittedName>
</protein>
<gene>
    <name evidence="3" type="ORF">ACFOD4_09950</name>
</gene>
<keyword evidence="2" id="KW-0472">Membrane</keyword>
<proteinExistence type="predicted"/>
<feature type="transmembrane region" description="Helical" evidence="2">
    <location>
        <begin position="365"/>
        <end position="387"/>
    </location>
</feature>
<evidence type="ECO:0000256" key="2">
    <source>
        <dbReference type="SAM" id="Phobius"/>
    </source>
</evidence>
<sequence length="395" mass="43643">MKLSPPTRASDAALSGSARPVPARPATRSSPLARALWKRRFYLLLVVLPTLLAGLYFYGFAAGQYVSEARFIVRSKQDNSGANALGAMIGAAGFKQSNEESLAVRDYLQSHDALQALVRDTGLIELYRRPEADLLARLWLADPPAELLKFYHGGMNAVVNDATSGITTIRSRAFRPEDAQRIAAEQMRLSEEFVNHLSASARAETLRVANEELGRAEQRVIDSQVAVTEWRQREQALDPTRSAAIGIEGIGSLEGSLIAARAELQEKSAFMRPDNPQIVLLRNRIASLQSEIGEQRRRLTLGGESLPTQVARYERLLLEREFADKQLASATVSLETARLDAQRQQLFLARVVEPNLADYPLYPRAALIILSLFAVLSILYGIGWMLVAGIREHAL</sequence>
<feature type="transmembrane region" description="Helical" evidence="2">
    <location>
        <begin position="41"/>
        <end position="61"/>
    </location>
</feature>
<dbReference type="Proteomes" id="UP001595593">
    <property type="component" value="Unassembled WGS sequence"/>
</dbReference>
<accession>A0ABV7FYW2</accession>
<dbReference type="PANTHER" id="PTHR32309">
    <property type="entry name" value="TYROSINE-PROTEIN KINASE"/>
    <property type="match status" value="1"/>
</dbReference>
<dbReference type="InterPro" id="IPR050445">
    <property type="entry name" value="Bact_polysacc_biosynth/exp"/>
</dbReference>
<keyword evidence="2" id="KW-0812">Transmembrane</keyword>
<dbReference type="PANTHER" id="PTHR32309:SF13">
    <property type="entry name" value="FERRIC ENTEROBACTIN TRANSPORT PROTEIN FEPE"/>
    <property type="match status" value="1"/>
</dbReference>
<keyword evidence="4" id="KW-1185">Reference proteome</keyword>
<name>A0ABV7FYW2_9PROT</name>
<dbReference type="RefSeq" id="WP_379596018.1">
    <property type="nucleotide sequence ID" value="NZ_JBHRTN010000008.1"/>
</dbReference>
<dbReference type="EMBL" id="JBHRTN010000008">
    <property type="protein sequence ID" value="MFC3125385.1"/>
    <property type="molecule type" value="Genomic_DNA"/>
</dbReference>
<keyword evidence="2" id="KW-1133">Transmembrane helix</keyword>
<evidence type="ECO:0000313" key="4">
    <source>
        <dbReference type="Proteomes" id="UP001595593"/>
    </source>
</evidence>
<reference evidence="4" key="1">
    <citation type="journal article" date="2019" name="Int. J. Syst. Evol. Microbiol.">
        <title>The Global Catalogue of Microorganisms (GCM) 10K type strain sequencing project: providing services to taxonomists for standard genome sequencing and annotation.</title>
        <authorList>
            <consortium name="The Broad Institute Genomics Platform"/>
            <consortium name="The Broad Institute Genome Sequencing Center for Infectious Disease"/>
            <person name="Wu L."/>
            <person name="Ma J."/>
        </authorList>
    </citation>
    <scope>NUCLEOTIDE SEQUENCE [LARGE SCALE GENOMIC DNA]</scope>
    <source>
        <strain evidence="4">KCTC 52094</strain>
    </source>
</reference>
<comment type="caution">
    <text evidence="3">The sequence shown here is derived from an EMBL/GenBank/DDBJ whole genome shotgun (WGS) entry which is preliminary data.</text>
</comment>
<organism evidence="3 4">
    <name type="scientific">Teichococcus globiformis</name>
    <dbReference type="NCBI Taxonomy" id="2307229"/>
    <lineage>
        <taxon>Bacteria</taxon>
        <taxon>Pseudomonadati</taxon>
        <taxon>Pseudomonadota</taxon>
        <taxon>Alphaproteobacteria</taxon>
        <taxon>Acetobacterales</taxon>
        <taxon>Roseomonadaceae</taxon>
        <taxon>Roseomonas</taxon>
    </lineage>
</organism>
<evidence type="ECO:0000256" key="1">
    <source>
        <dbReference type="SAM" id="MobiDB-lite"/>
    </source>
</evidence>
<evidence type="ECO:0000313" key="3">
    <source>
        <dbReference type="EMBL" id="MFC3125385.1"/>
    </source>
</evidence>
<feature type="region of interest" description="Disordered" evidence="1">
    <location>
        <begin position="1"/>
        <end position="26"/>
    </location>
</feature>